<proteinExistence type="predicted"/>
<evidence type="ECO:0000313" key="2">
    <source>
        <dbReference type="Proteomes" id="UP000325690"/>
    </source>
</evidence>
<reference evidence="1 2" key="1">
    <citation type="submission" date="2012-10" db="EMBL/GenBank/DDBJ databases">
        <title>The draft sequence of the Mycobacterium pheli genome.</title>
        <authorList>
            <person name="Pettersson B.M.F."/>
            <person name="Das S."/>
            <person name="Dasgupta S."/>
            <person name="Bhattacharya A."/>
            <person name="Kirsebom L.A."/>
        </authorList>
    </citation>
    <scope>NUCLEOTIDE SEQUENCE [LARGE SCALE GENOMIC DNA]</scope>
    <source>
        <strain evidence="1 2">CCUG 21000</strain>
    </source>
</reference>
<gene>
    <name evidence="1" type="ORF">MPHL21000_05800</name>
</gene>
<evidence type="ECO:0000313" key="1">
    <source>
        <dbReference type="EMBL" id="KAB7758510.1"/>
    </source>
</evidence>
<organism evidence="1 2">
    <name type="scientific">Mycolicibacterium phlei DSM 43239 = CCUG 21000</name>
    <dbReference type="NCBI Taxonomy" id="1226750"/>
    <lineage>
        <taxon>Bacteria</taxon>
        <taxon>Bacillati</taxon>
        <taxon>Actinomycetota</taxon>
        <taxon>Actinomycetes</taxon>
        <taxon>Mycobacteriales</taxon>
        <taxon>Mycobacteriaceae</taxon>
        <taxon>Mycolicibacterium</taxon>
    </lineage>
</organism>
<dbReference type="Proteomes" id="UP000325690">
    <property type="component" value="Unassembled WGS sequence"/>
</dbReference>
<dbReference type="EMBL" id="ANBP01000005">
    <property type="protein sequence ID" value="KAB7758510.1"/>
    <property type="molecule type" value="Genomic_DNA"/>
</dbReference>
<accession>A0A5N5VD22</accession>
<dbReference type="Gene3D" id="3.40.830.10">
    <property type="entry name" value="LigB-like"/>
    <property type="match status" value="1"/>
</dbReference>
<keyword evidence="2" id="KW-1185">Reference proteome</keyword>
<name>A0A5N5VD22_MYCPH</name>
<dbReference type="AlphaFoldDB" id="A0A5N5VD22"/>
<protein>
    <submittedName>
        <fullName evidence="1">Uncharacterized protein</fullName>
    </submittedName>
</protein>
<comment type="caution">
    <text evidence="1">The sequence shown here is derived from an EMBL/GenBank/DDBJ whole genome shotgun (WGS) entry which is preliminary data.</text>
</comment>
<sequence>MDAVLSAIAIIPSAPVMVPQLAGGAAAELADLHEAVVAAASALPDRWVAIGVADANPGTGVGDANPGTGVGDAGAVIGPHTAGTFAGYGVDVRVTLAPGVDDDPVPLPLCALITGWVRGVARPGATAEVRVFADGSPDAVARGRALRAELDATTEPVGVLVVGDGANTLTPPAPGGYDPDSLPLQHAFDEALAGGDVAALTRLPRVITARTAFEVLGGLAEPGPRSAEQLYRGAPYGVGYFAGIWTP</sequence>